<reference evidence="2 3" key="1">
    <citation type="submission" date="2024-03" db="EMBL/GenBank/DDBJ databases">
        <title>Human intestinal bacterial collection.</title>
        <authorList>
            <person name="Pauvert C."/>
            <person name="Hitch T.C.A."/>
            <person name="Clavel T."/>
        </authorList>
    </citation>
    <scope>NUCLEOTIDE SEQUENCE [LARGE SCALE GENOMIC DNA]</scope>
    <source>
        <strain evidence="2 3">CLA-JM-H11</strain>
    </source>
</reference>
<dbReference type="PROSITE" id="PS51257">
    <property type="entry name" value="PROKAR_LIPOPROTEIN"/>
    <property type="match status" value="1"/>
</dbReference>
<dbReference type="RefSeq" id="WP_349214407.1">
    <property type="nucleotide sequence ID" value="NZ_JBBMFA010000037.1"/>
</dbReference>
<dbReference type="PANTHER" id="PTHR35271:SF1">
    <property type="entry name" value="ABC TRANSPORTER, SUBSTRATE-BINDING LIPOPROTEIN"/>
    <property type="match status" value="1"/>
</dbReference>
<organism evidence="2 3">
    <name type="scientific">Ruthenibacterium intestinale</name>
    <dbReference type="NCBI Taxonomy" id="3133163"/>
    <lineage>
        <taxon>Bacteria</taxon>
        <taxon>Bacillati</taxon>
        <taxon>Bacillota</taxon>
        <taxon>Clostridia</taxon>
        <taxon>Eubacteriales</taxon>
        <taxon>Oscillospiraceae</taxon>
        <taxon>Ruthenibacterium</taxon>
    </lineage>
</organism>
<dbReference type="EMBL" id="JBBMFA010000037">
    <property type="protein sequence ID" value="MEQ2519132.1"/>
    <property type="molecule type" value="Genomic_DNA"/>
</dbReference>
<keyword evidence="3" id="KW-1185">Reference proteome</keyword>
<dbReference type="PANTHER" id="PTHR35271">
    <property type="entry name" value="ABC TRANSPORTER, SUBSTRATE-BINDING LIPOPROTEIN-RELATED"/>
    <property type="match status" value="1"/>
</dbReference>
<dbReference type="Proteomes" id="UP001477672">
    <property type="component" value="Unassembled WGS sequence"/>
</dbReference>
<keyword evidence="1" id="KW-0732">Signal</keyword>
<feature type="signal peptide" evidence="1">
    <location>
        <begin position="1"/>
        <end position="22"/>
    </location>
</feature>
<accession>A0ABV1GBC4</accession>
<feature type="chain" id="PRO_5047182658" evidence="1">
    <location>
        <begin position="23"/>
        <end position="336"/>
    </location>
</feature>
<evidence type="ECO:0000256" key="1">
    <source>
        <dbReference type="SAM" id="SignalP"/>
    </source>
</evidence>
<protein>
    <submittedName>
        <fullName evidence="2">ABC transporter substrate-binding protein</fullName>
    </submittedName>
</protein>
<dbReference type="InterPro" id="IPR007487">
    <property type="entry name" value="ABC_transpt-TYRBP-like"/>
</dbReference>
<sequence>MKSMKKYFAIALSALISLSMLAGCSGSTGSSSAAQSTAGTSAEGTAEYKVGLIQLMEHPSLDEIRTAIEAELDAKAAEEGFTYTYDYQNAQGDTATIANICQKFVADDVDVIVAIATQAAQGAATAVEGTDIPVIFSAVTDPVAAGLVENTEAPEGNITGTSDAIPVSKIFDLAAELTPDVQSFGLIYNTSEINSVSVIEETKAYLDEKGISYVENAVTATGEVQTAAQNLLNQCDAVFAPIDNTVASAMPILAEEAINAKKPVYVAADSMVADGGLATVGVNYTNLGTQTGDMVAKVLTGTSVSEIPVEVLKDNAVVVNEETAEAIGVDVSAYVQ</sequence>
<evidence type="ECO:0000313" key="2">
    <source>
        <dbReference type="EMBL" id="MEQ2519132.1"/>
    </source>
</evidence>
<comment type="caution">
    <text evidence="2">The sequence shown here is derived from an EMBL/GenBank/DDBJ whole genome shotgun (WGS) entry which is preliminary data.</text>
</comment>
<dbReference type="Pfam" id="PF04392">
    <property type="entry name" value="ABC_sub_bind"/>
    <property type="match status" value="1"/>
</dbReference>
<dbReference type="CDD" id="cd06325">
    <property type="entry name" value="PBP1_ABC_unchar_transporter"/>
    <property type="match status" value="1"/>
</dbReference>
<dbReference type="InterPro" id="IPR028082">
    <property type="entry name" value="Peripla_BP_I"/>
</dbReference>
<evidence type="ECO:0000313" key="3">
    <source>
        <dbReference type="Proteomes" id="UP001477672"/>
    </source>
</evidence>
<gene>
    <name evidence="2" type="ORF">WMO24_01575</name>
</gene>
<proteinExistence type="predicted"/>
<dbReference type="Gene3D" id="3.40.50.2300">
    <property type="match status" value="2"/>
</dbReference>
<name>A0ABV1GBC4_9FIRM</name>
<dbReference type="SUPFAM" id="SSF53822">
    <property type="entry name" value="Periplasmic binding protein-like I"/>
    <property type="match status" value="1"/>
</dbReference>